<evidence type="ECO:0000313" key="4">
    <source>
        <dbReference type="EMBL" id="GAA4981064.1"/>
    </source>
</evidence>
<sequence length="684" mass="67407">MTSTPPRAGGGRALVGIGEVMALLRPEFPDVSVSKIRFLEAEGLVEPQRTPSGYRKFGPSDLDRLRYVLRAQRDQYLPLKVIKDHLDAIDRGLEPAEDGLGAALAAADASPPAPVYFTRAELLAAAGIDDAALTRLEEFGLIEARRVVEVAGPEAGGADSDAAAGVPAARGSSAGAAAAVRAFEPGRAADDGVKGGAGADVVTGDVGFAVPGVSADVRTVDAVDSAVTGPSGGVGAVRDAAADVVPGDGAAMAVDVLSAQVLDAQWNGSAGPPAARGAADAMDAADAAPDDAPGSGRTTDAGADAMSSDVPSARAAVAPEPTDTQAAVPGEPAPAADDAAATASAAPKTQPAAAATAETADEAAAVSGDSAAAAAPDSPTDAPSTAPAALTSSSGPEAARAAHRAPDADAADTEAKAAPGAAETRTDAPDGPVADTTGRNRPDDVLQGPLADVRDQARPGGSDTPLGPAADAGYQGQDGGGVGTLPGPAADSRVQEQPGADDALDTTAGEAASSSRAPDRERPGAGHAVGTAAGENTSSSSSPHAPERPMVGGPTAPPPIATQTGAASSAEAKPAARPASARATASGADPVPRTVLRYDGDALVVARLVTALGEYGLEPRHLRQVKAAADREAALAEQIVAPLLHRRGAGAKSGAEETVRDLLSLTSRLHTVLVSSALRPLLDR</sequence>
<dbReference type="SMART" id="SM00422">
    <property type="entry name" value="HTH_MERR"/>
    <property type="match status" value="1"/>
</dbReference>
<name>A0ABP9HXT7_9ACTN</name>
<dbReference type="InterPro" id="IPR000551">
    <property type="entry name" value="MerR-type_HTH_dom"/>
</dbReference>
<evidence type="ECO:0000259" key="3">
    <source>
        <dbReference type="PROSITE" id="PS50937"/>
    </source>
</evidence>
<accession>A0ABP9HXT7</accession>
<reference evidence="5" key="1">
    <citation type="journal article" date="2019" name="Int. J. Syst. Evol. Microbiol.">
        <title>The Global Catalogue of Microorganisms (GCM) 10K type strain sequencing project: providing services to taxonomists for standard genome sequencing and annotation.</title>
        <authorList>
            <consortium name="The Broad Institute Genomics Platform"/>
            <consortium name="The Broad Institute Genome Sequencing Center for Infectious Disease"/>
            <person name="Wu L."/>
            <person name="Ma J."/>
        </authorList>
    </citation>
    <scope>NUCLEOTIDE SEQUENCE [LARGE SCALE GENOMIC DNA]</scope>
    <source>
        <strain evidence="5">JCM 17986</strain>
    </source>
</reference>
<keyword evidence="1" id="KW-0238">DNA-binding</keyword>
<keyword evidence="5" id="KW-1185">Reference proteome</keyword>
<feature type="compositionally biased region" description="Low complexity" evidence="2">
    <location>
        <begin position="268"/>
        <end position="297"/>
    </location>
</feature>
<dbReference type="EMBL" id="BAABHS010000023">
    <property type="protein sequence ID" value="GAA4981064.1"/>
    <property type="molecule type" value="Genomic_DNA"/>
</dbReference>
<feature type="region of interest" description="Disordered" evidence="2">
    <location>
        <begin position="268"/>
        <end position="593"/>
    </location>
</feature>
<dbReference type="Pfam" id="PF13411">
    <property type="entry name" value="MerR_1"/>
    <property type="match status" value="1"/>
</dbReference>
<dbReference type="CDD" id="cd00592">
    <property type="entry name" value="HTH_MerR-like"/>
    <property type="match status" value="1"/>
</dbReference>
<dbReference type="Gene3D" id="1.10.1660.10">
    <property type="match status" value="1"/>
</dbReference>
<comment type="caution">
    <text evidence="4">The sequence shown here is derived from an EMBL/GenBank/DDBJ whole genome shotgun (WGS) entry which is preliminary data.</text>
</comment>
<dbReference type="RefSeq" id="WP_345678652.1">
    <property type="nucleotide sequence ID" value="NZ_BAABHS010000023.1"/>
</dbReference>
<evidence type="ECO:0000256" key="1">
    <source>
        <dbReference type="ARBA" id="ARBA00023125"/>
    </source>
</evidence>
<dbReference type="InterPro" id="IPR047057">
    <property type="entry name" value="MerR_fam"/>
</dbReference>
<dbReference type="InterPro" id="IPR009061">
    <property type="entry name" value="DNA-bd_dom_put_sf"/>
</dbReference>
<proteinExistence type="predicted"/>
<dbReference type="Proteomes" id="UP001500466">
    <property type="component" value="Unassembled WGS sequence"/>
</dbReference>
<evidence type="ECO:0000313" key="5">
    <source>
        <dbReference type="Proteomes" id="UP001500466"/>
    </source>
</evidence>
<feature type="compositionally biased region" description="Polar residues" evidence="2">
    <location>
        <begin position="534"/>
        <end position="543"/>
    </location>
</feature>
<gene>
    <name evidence="4" type="ORF">GCM10023205_57790</name>
</gene>
<dbReference type="SUPFAM" id="SSF46955">
    <property type="entry name" value="Putative DNA-binding domain"/>
    <property type="match status" value="1"/>
</dbReference>
<evidence type="ECO:0000256" key="2">
    <source>
        <dbReference type="SAM" id="MobiDB-lite"/>
    </source>
</evidence>
<organism evidence="4 5">
    <name type="scientific">Yinghuangia aomiensis</name>
    <dbReference type="NCBI Taxonomy" id="676205"/>
    <lineage>
        <taxon>Bacteria</taxon>
        <taxon>Bacillati</taxon>
        <taxon>Actinomycetota</taxon>
        <taxon>Actinomycetes</taxon>
        <taxon>Kitasatosporales</taxon>
        <taxon>Streptomycetaceae</taxon>
        <taxon>Yinghuangia</taxon>
    </lineage>
</organism>
<dbReference type="PANTHER" id="PTHR30204:SF89">
    <property type="entry name" value="HTH MERR-TYPE DOMAIN-CONTAINING PROTEIN"/>
    <property type="match status" value="1"/>
</dbReference>
<dbReference type="PANTHER" id="PTHR30204">
    <property type="entry name" value="REDOX-CYCLING DRUG-SENSING TRANSCRIPTIONAL ACTIVATOR SOXR"/>
    <property type="match status" value="1"/>
</dbReference>
<feature type="domain" description="HTH merR-type" evidence="3">
    <location>
        <begin position="30"/>
        <end position="88"/>
    </location>
</feature>
<feature type="compositionally biased region" description="Low complexity" evidence="2">
    <location>
        <begin position="564"/>
        <end position="588"/>
    </location>
</feature>
<dbReference type="PROSITE" id="PS50937">
    <property type="entry name" value="HTH_MERR_2"/>
    <property type="match status" value="1"/>
</dbReference>
<feature type="compositionally biased region" description="Low complexity" evidence="2">
    <location>
        <begin position="326"/>
        <end position="394"/>
    </location>
</feature>
<protein>
    <recommendedName>
        <fullName evidence="3">HTH merR-type domain-containing protein</fullName>
    </recommendedName>
</protein>